<name>A0A9N9D7H8_9GLOM</name>
<keyword evidence="3" id="KW-1185">Reference proteome</keyword>
<sequence length="472" mass="55465">SERTSLSVDDFWRMIDKKRHQDEIDLEELDYTKRALKDTNNETHHIRAITTNKTTRLLKHGLEDQAEKSKGYKSKDQEEVNSGENEVTYNKQDVITNDSDNDLREVTESMVGKVERTPLIVDDIDLEEIFINYRDECENIFDLCHSDIMDMRPTSRFTNEITEESWDKCVLETYPKHKIPEEWEKFIQEFFKPKDNLEEWKKAWRGLYNGKEIDENKKDLVDAIYNILGTFIEAFEAPVNILKSGDLEENQYNAQFVSPVLKNALKTICSVDWRILEVPVESSKSRRNADINPFIDKVLASKRADGLARLWENHEEIFVYEQTGPPNFDDVTEFHIHDYKLVRTMRDVLNQRIIFRLKGGMYDHKELASFGALGHRTEVSLFWCTIHQRAYCLREYGSYKIPAIWQDLPVLSEAITTCFKFFLFMKENVEKKKLHIEQKNKLLVKRKIHMNFGHVSASTLTSTEAGYEQMSM</sequence>
<reference evidence="2" key="1">
    <citation type="submission" date="2021-06" db="EMBL/GenBank/DDBJ databases">
        <authorList>
            <person name="Kallberg Y."/>
            <person name="Tangrot J."/>
            <person name="Rosling A."/>
        </authorList>
    </citation>
    <scope>NUCLEOTIDE SEQUENCE</scope>
    <source>
        <strain evidence="2">MT106</strain>
    </source>
</reference>
<accession>A0A9N9D7H8</accession>
<evidence type="ECO:0000313" key="2">
    <source>
        <dbReference type="EMBL" id="CAG8629809.1"/>
    </source>
</evidence>
<feature type="non-terminal residue" evidence="2">
    <location>
        <position position="1"/>
    </location>
</feature>
<dbReference type="Proteomes" id="UP000789831">
    <property type="component" value="Unassembled WGS sequence"/>
</dbReference>
<dbReference type="OrthoDB" id="2341569at2759"/>
<dbReference type="EMBL" id="CAJVPL010003291">
    <property type="protein sequence ID" value="CAG8629809.1"/>
    <property type="molecule type" value="Genomic_DNA"/>
</dbReference>
<evidence type="ECO:0000256" key="1">
    <source>
        <dbReference type="SAM" id="MobiDB-lite"/>
    </source>
</evidence>
<dbReference type="AlphaFoldDB" id="A0A9N9D7H8"/>
<proteinExistence type="predicted"/>
<feature type="region of interest" description="Disordered" evidence="1">
    <location>
        <begin position="64"/>
        <end position="84"/>
    </location>
</feature>
<comment type="caution">
    <text evidence="2">The sequence shown here is derived from an EMBL/GenBank/DDBJ whole genome shotgun (WGS) entry which is preliminary data.</text>
</comment>
<gene>
    <name evidence="2" type="ORF">AGERDE_LOCUS10470</name>
</gene>
<feature type="compositionally biased region" description="Basic and acidic residues" evidence="1">
    <location>
        <begin position="64"/>
        <end position="78"/>
    </location>
</feature>
<evidence type="ECO:0000313" key="3">
    <source>
        <dbReference type="Proteomes" id="UP000789831"/>
    </source>
</evidence>
<organism evidence="2 3">
    <name type="scientific">Ambispora gerdemannii</name>
    <dbReference type="NCBI Taxonomy" id="144530"/>
    <lineage>
        <taxon>Eukaryota</taxon>
        <taxon>Fungi</taxon>
        <taxon>Fungi incertae sedis</taxon>
        <taxon>Mucoromycota</taxon>
        <taxon>Glomeromycotina</taxon>
        <taxon>Glomeromycetes</taxon>
        <taxon>Archaeosporales</taxon>
        <taxon>Ambisporaceae</taxon>
        <taxon>Ambispora</taxon>
    </lineage>
</organism>
<protein>
    <submittedName>
        <fullName evidence="2">12175_t:CDS:1</fullName>
    </submittedName>
</protein>